<reference evidence="5" key="1">
    <citation type="submission" date="2014-09" db="EMBL/GenBank/DDBJ databases">
        <authorList>
            <person name="Magalhaes I.L.F."/>
            <person name="Oliveira U."/>
            <person name="Santos F.R."/>
            <person name="Vidigal T.H.D.A."/>
            <person name="Brescovit A.D."/>
            <person name="Santos A.J."/>
        </authorList>
    </citation>
    <scope>NUCLEOTIDE SEQUENCE</scope>
    <source>
        <tissue evidence="5">Shoot tissue taken approximately 20 cm above the soil surface</tissue>
    </source>
</reference>
<sequence length="68" mass="8004">MAGFFELPLEVKKAYSMLPNRNILEGYGQSFAVSEEQKLDWADMFGLLLRPIAWRDMRFWPAHPPSFR</sequence>
<evidence type="ECO:0000256" key="1">
    <source>
        <dbReference type="ARBA" id="ARBA00022723"/>
    </source>
</evidence>
<keyword evidence="3" id="KW-0408">Iron</keyword>
<keyword evidence="1" id="KW-0479">Metal-binding</keyword>
<dbReference type="InterPro" id="IPR027443">
    <property type="entry name" value="IPNS-like_sf"/>
</dbReference>
<dbReference type="Pfam" id="PF14226">
    <property type="entry name" value="DIOX_N"/>
    <property type="match status" value="1"/>
</dbReference>
<dbReference type="InterPro" id="IPR026992">
    <property type="entry name" value="DIOX_N"/>
</dbReference>
<evidence type="ECO:0000256" key="3">
    <source>
        <dbReference type="ARBA" id="ARBA00023004"/>
    </source>
</evidence>
<dbReference type="SUPFAM" id="SSF51197">
    <property type="entry name" value="Clavaminate synthase-like"/>
    <property type="match status" value="1"/>
</dbReference>
<feature type="domain" description="Non-haem dioxygenase N-terminal" evidence="4">
    <location>
        <begin position="3"/>
        <end position="62"/>
    </location>
</feature>
<evidence type="ECO:0000259" key="4">
    <source>
        <dbReference type="Pfam" id="PF14226"/>
    </source>
</evidence>
<evidence type="ECO:0000256" key="2">
    <source>
        <dbReference type="ARBA" id="ARBA00023002"/>
    </source>
</evidence>
<dbReference type="GO" id="GO:0016491">
    <property type="term" value="F:oxidoreductase activity"/>
    <property type="evidence" value="ECO:0007669"/>
    <property type="project" value="UniProtKB-KW"/>
</dbReference>
<accession>A0A0A9ALP2</accession>
<keyword evidence="2" id="KW-0560">Oxidoreductase</keyword>
<dbReference type="Gene3D" id="2.60.120.330">
    <property type="entry name" value="B-lactam Antibiotic, Isopenicillin N Synthase, Chain"/>
    <property type="match status" value="1"/>
</dbReference>
<reference evidence="5" key="2">
    <citation type="journal article" date="2015" name="Data Brief">
        <title>Shoot transcriptome of the giant reed, Arundo donax.</title>
        <authorList>
            <person name="Barrero R.A."/>
            <person name="Guerrero F.D."/>
            <person name="Moolhuijzen P."/>
            <person name="Goolsby J.A."/>
            <person name="Tidwell J."/>
            <person name="Bellgard S.E."/>
            <person name="Bellgard M.I."/>
        </authorList>
    </citation>
    <scope>NUCLEOTIDE SEQUENCE</scope>
    <source>
        <tissue evidence="5">Shoot tissue taken approximately 20 cm above the soil surface</tissue>
    </source>
</reference>
<evidence type="ECO:0000313" key="5">
    <source>
        <dbReference type="EMBL" id="JAD52056.1"/>
    </source>
</evidence>
<dbReference type="GO" id="GO:0046872">
    <property type="term" value="F:metal ion binding"/>
    <property type="evidence" value="ECO:0007669"/>
    <property type="project" value="UniProtKB-KW"/>
</dbReference>
<name>A0A0A9ALP2_ARUDO</name>
<protein>
    <recommendedName>
        <fullName evidence="4">Non-haem dioxygenase N-terminal domain-containing protein</fullName>
    </recommendedName>
</protein>
<organism evidence="5">
    <name type="scientific">Arundo donax</name>
    <name type="common">Giant reed</name>
    <name type="synonym">Donax arundinaceus</name>
    <dbReference type="NCBI Taxonomy" id="35708"/>
    <lineage>
        <taxon>Eukaryota</taxon>
        <taxon>Viridiplantae</taxon>
        <taxon>Streptophyta</taxon>
        <taxon>Embryophyta</taxon>
        <taxon>Tracheophyta</taxon>
        <taxon>Spermatophyta</taxon>
        <taxon>Magnoliopsida</taxon>
        <taxon>Liliopsida</taxon>
        <taxon>Poales</taxon>
        <taxon>Poaceae</taxon>
        <taxon>PACMAD clade</taxon>
        <taxon>Arundinoideae</taxon>
        <taxon>Arundineae</taxon>
        <taxon>Arundo</taxon>
    </lineage>
</organism>
<proteinExistence type="predicted"/>
<dbReference type="AlphaFoldDB" id="A0A0A9ALP2"/>
<dbReference type="EMBL" id="GBRH01245839">
    <property type="protein sequence ID" value="JAD52056.1"/>
    <property type="molecule type" value="Transcribed_RNA"/>
</dbReference>